<evidence type="ECO:0000313" key="1">
    <source>
        <dbReference type="EMBL" id="NJB72180.1"/>
    </source>
</evidence>
<gene>
    <name evidence="1" type="ORF">GGR42_002671</name>
</gene>
<dbReference type="AlphaFoldDB" id="A0A846QZ28"/>
<dbReference type="Proteomes" id="UP000590442">
    <property type="component" value="Unassembled WGS sequence"/>
</dbReference>
<dbReference type="EMBL" id="JAATJJ010000002">
    <property type="protein sequence ID" value="NJB72180.1"/>
    <property type="molecule type" value="Genomic_DNA"/>
</dbReference>
<comment type="caution">
    <text evidence="1">The sequence shown here is derived from an EMBL/GenBank/DDBJ whole genome shotgun (WGS) entry which is preliminary data.</text>
</comment>
<proteinExistence type="predicted"/>
<dbReference type="Gene3D" id="1.10.490.110">
    <property type="entry name" value="Uncharacterized conserved protein DUF2267"/>
    <property type="match status" value="1"/>
</dbReference>
<dbReference type="Pfam" id="PF10025">
    <property type="entry name" value="DUF2267"/>
    <property type="match status" value="1"/>
</dbReference>
<sequence length="150" mass="17608">MAINFNQYASEGNKFLKDYTYELNLGEDRDKAGRILVSTLHALRDIIPMQESLQFIAQLPMFLKGLYVHGWSSKKKKIKIKHVAEFLDLVRHHDGAAAVNDFEYDDEVAERYIKTTFIFLRKYVSLGEMEDIMDNLPKELKHIIYYNVLF</sequence>
<accession>A0A846QZ28</accession>
<dbReference type="InterPro" id="IPR018727">
    <property type="entry name" value="DUF2267"/>
</dbReference>
<name>A0A846QZ28_9FLAO</name>
<organism evidence="1 2">
    <name type="scientific">Saonia flava</name>
    <dbReference type="NCBI Taxonomy" id="523696"/>
    <lineage>
        <taxon>Bacteria</taxon>
        <taxon>Pseudomonadati</taxon>
        <taxon>Bacteroidota</taxon>
        <taxon>Flavobacteriia</taxon>
        <taxon>Flavobacteriales</taxon>
        <taxon>Flavobacteriaceae</taxon>
        <taxon>Saonia</taxon>
    </lineage>
</organism>
<keyword evidence="2" id="KW-1185">Reference proteome</keyword>
<dbReference type="RefSeq" id="WP_167964941.1">
    <property type="nucleotide sequence ID" value="NZ_JAATJJ010000002.1"/>
</dbReference>
<evidence type="ECO:0000313" key="2">
    <source>
        <dbReference type="Proteomes" id="UP000590442"/>
    </source>
</evidence>
<reference evidence="1 2" key="1">
    <citation type="submission" date="2020-03" db="EMBL/GenBank/DDBJ databases">
        <title>Genomic Encyclopedia of Type Strains, Phase IV (KMG-IV): sequencing the most valuable type-strain genomes for metagenomic binning, comparative biology and taxonomic classification.</title>
        <authorList>
            <person name="Goeker M."/>
        </authorList>
    </citation>
    <scope>NUCLEOTIDE SEQUENCE [LARGE SCALE GENOMIC DNA]</scope>
    <source>
        <strain evidence="1 2">DSM 29762</strain>
    </source>
</reference>
<protein>
    <submittedName>
        <fullName evidence="1">Uncharacterized protein (DUF2267 family)</fullName>
    </submittedName>
</protein>
<dbReference type="InterPro" id="IPR038282">
    <property type="entry name" value="DUF2267_sf"/>
</dbReference>